<gene>
    <name evidence="1" type="ORF">SFRICE_005326</name>
</gene>
<organism evidence="1">
    <name type="scientific">Spodoptera frugiperda</name>
    <name type="common">Fall armyworm</name>
    <dbReference type="NCBI Taxonomy" id="7108"/>
    <lineage>
        <taxon>Eukaryota</taxon>
        <taxon>Metazoa</taxon>
        <taxon>Ecdysozoa</taxon>
        <taxon>Arthropoda</taxon>
        <taxon>Hexapoda</taxon>
        <taxon>Insecta</taxon>
        <taxon>Pterygota</taxon>
        <taxon>Neoptera</taxon>
        <taxon>Endopterygota</taxon>
        <taxon>Lepidoptera</taxon>
        <taxon>Glossata</taxon>
        <taxon>Ditrysia</taxon>
        <taxon>Noctuoidea</taxon>
        <taxon>Noctuidae</taxon>
        <taxon>Amphipyrinae</taxon>
        <taxon>Spodoptera</taxon>
    </lineage>
</organism>
<protein>
    <submittedName>
        <fullName evidence="1">SFRICE_005326</fullName>
    </submittedName>
</protein>
<evidence type="ECO:0000313" key="1">
    <source>
        <dbReference type="EMBL" id="SOQ38391.1"/>
    </source>
</evidence>
<sequence length="172" mass="19135">MNKQISIIMLSAYSRNCLTRNSTNFVVVTATIPVSKKNHPMNSPALDEVTVRLLLTKNHPVPTPAFRAGAPRKLRIGFLENSGKTVAQWSSVAVQLAQRGSKERHVFQGSAVTSAAPWGLWSRSIRGPVATRCICYGLQMQKKNEVSSANFADIVLQFHLLRTFVNKNERMK</sequence>
<proteinExistence type="predicted"/>
<name>A0A2H1VC65_SPOFR</name>
<reference evidence="1" key="1">
    <citation type="submission" date="2016-07" db="EMBL/GenBank/DDBJ databases">
        <authorList>
            <person name="Bretaudeau A."/>
        </authorList>
    </citation>
    <scope>NUCLEOTIDE SEQUENCE</scope>
    <source>
        <strain evidence="1">Rice</strain>
        <tissue evidence="1">Whole body</tissue>
    </source>
</reference>
<dbReference type="AlphaFoldDB" id="A0A2H1VC65"/>
<accession>A0A2H1VC65</accession>
<dbReference type="EMBL" id="ODYU01001754">
    <property type="protein sequence ID" value="SOQ38391.1"/>
    <property type="molecule type" value="Genomic_DNA"/>
</dbReference>